<evidence type="ECO:0000313" key="3">
    <source>
        <dbReference type="Proteomes" id="UP001374535"/>
    </source>
</evidence>
<proteinExistence type="predicted"/>
<keyword evidence="3" id="KW-1185">Reference proteome</keyword>
<feature type="region of interest" description="Disordered" evidence="1">
    <location>
        <begin position="81"/>
        <end position="113"/>
    </location>
</feature>
<reference evidence="2 3" key="1">
    <citation type="journal article" date="2023" name="Life. Sci Alliance">
        <title>Evolutionary insights into 3D genome organization and epigenetic landscape of Vigna mungo.</title>
        <authorList>
            <person name="Junaid A."/>
            <person name="Singh B."/>
            <person name="Bhatia S."/>
        </authorList>
    </citation>
    <scope>NUCLEOTIDE SEQUENCE [LARGE SCALE GENOMIC DNA]</scope>
    <source>
        <strain evidence="2">Urdbean</strain>
    </source>
</reference>
<protein>
    <recommendedName>
        <fullName evidence="4">Protein POLAR LOCALIZATION DURING ASYMMETRIC DIVISION AND REDISTRIBUTION</fullName>
    </recommendedName>
</protein>
<dbReference type="PANTHER" id="PTHR33476">
    <property type="entry name" value="EMB|CAB62613.1"/>
    <property type="match status" value="1"/>
</dbReference>
<gene>
    <name evidence="2" type="ORF">V8G54_008300</name>
</gene>
<evidence type="ECO:0000256" key="1">
    <source>
        <dbReference type="SAM" id="MobiDB-lite"/>
    </source>
</evidence>
<dbReference type="AlphaFoldDB" id="A0AAQ3P6Z1"/>
<organism evidence="2 3">
    <name type="scientific">Vigna mungo</name>
    <name type="common">Black gram</name>
    <name type="synonym">Phaseolus mungo</name>
    <dbReference type="NCBI Taxonomy" id="3915"/>
    <lineage>
        <taxon>Eukaryota</taxon>
        <taxon>Viridiplantae</taxon>
        <taxon>Streptophyta</taxon>
        <taxon>Embryophyta</taxon>
        <taxon>Tracheophyta</taxon>
        <taxon>Spermatophyta</taxon>
        <taxon>Magnoliopsida</taxon>
        <taxon>eudicotyledons</taxon>
        <taxon>Gunneridae</taxon>
        <taxon>Pentapetalae</taxon>
        <taxon>rosids</taxon>
        <taxon>fabids</taxon>
        <taxon>Fabales</taxon>
        <taxon>Fabaceae</taxon>
        <taxon>Papilionoideae</taxon>
        <taxon>50 kb inversion clade</taxon>
        <taxon>NPAAA clade</taxon>
        <taxon>indigoferoid/millettioid clade</taxon>
        <taxon>Phaseoleae</taxon>
        <taxon>Vigna</taxon>
    </lineage>
</organism>
<sequence>MSTKQKHLFLKSPNLKFCPVADSDSLPRRLRIADILLADQDHDGVDCMDAFRETSSKKCFSPLRLVESLLASLRPAKGVRLQQRRQNETGELHAAPTPTNELKGSDDSIENPAGRLHESDTSFKLGVGCGLLYLLAASKNELGKMVELRKEMEVLLQNMKGELQRKDALLKPLKQNDALALSITDIQEVSSSDSHISIHSQTQYVQPESKRNTVPNNFLEYNISEQGECAEEINDLQAEFEIELQRLQLYLDGETEFEDAKHEGVKGVNFPELDPNQVITSIVSLRMAEKRNLQVTVKDCNSKSSHSSSFGEITMEPIGASYDVSFGVSPIELERRLHELLEARLEERITELEYGLECTTQKLIKKEIEATWWKDTARLLSQHVPETSRFTFPLDPEIAVNLSKFVG</sequence>
<dbReference type="PANTHER" id="PTHR33476:SF22">
    <property type="entry name" value="PROTEIN POLAR LOCALIZATION DURING ASYMMETRIC DIVISION AND REDISTRIBUTION"/>
    <property type="match status" value="1"/>
</dbReference>
<accession>A0AAQ3P6Z1</accession>
<dbReference type="Proteomes" id="UP001374535">
    <property type="component" value="Chromosome 2"/>
</dbReference>
<evidence type="ECO:0000313" key="2">
    <source>
        <dbReference type="EMBL" id="WVZ20978.1"/>
    </source>
</evidence>
<evidence type="ECO:0008006" key="4">
    <source>
        <dbReference type="Google" id="ProtNLM"/>
    </source>
</evidence>
<dbReference type="EMBL" id="CP144699">
    <property type="protein sequence ID" value="WVZ20978.1"/>
    <property type="molecule type" value="Genomic_DNA"/>
</dbReference>
<dbReference type="GO" id="GO:0008356">
    <property type="term" value="P:asymmetric cell division"/>
    <property type="evidence" value="ECO:0007669"/>
    <property type="project" value="InterPro"/>
</dbReference>
<name>A0AAQ3P6Z1_VIGMU</name>
<dbReference type="InterPro" id="IPR040348">
    <property type="entry name" value="POLAR-like"/>
</dbReference>